<keyword evidence="4" id="KW-0256">Endoplasmic reticulum</keyword>
<dbReference type="InterPro" id="IPR039988">
    <property type="entry name" value="MTTP"/>
</dbReference>
<evidence type="ECO:0000256" key="5">
    <source>
        <dbReference type="PROSITE-ProRule" id="PRU00557"/>
    </source>
</evidence>
<evidence type="ECO:0000313" key="8">
    <source>
        <dbReference type="EnsemblMetazoa" id="XP_788526"/>
    </source>
</evidence>
<evidence type="ECO:0000313" key="9">
    <source>
        <dbReference type="Proteomes" id="UP000007110"/>
    </source>
</evidence>
<dbReference type="OrthoDB" id="5865932at2759"/>
<dbReference type="RefSeq" id="XP_788526.4">
    <property type="nucleotide sequence ID" value="XM_783433.5"/>
</dbReference>
<dbReference type="SUPFAM" id="SSF48431">
    <property type="entry name" value="Lipovitellin-phosvitin complex, superhelical domain"/>
    <property type="match status" value="1"/>
</dbReference>
<feature type="chain" id="PRO_5029858045" description="Vitellogenin domain-containing protein" evidence="6">
    <location>
        <begin position="23"/>
        <end position="901"/>
    </location>
</feature>
<accession>A0A7M7RF26</accession>
<feature type="signal peptide" evidence="6">
    <location>
        <begin position="1"/>
        <end position="22"/>
    </location>
</feature>
<keyword evidence="3 6" id="KW-0732">Signal</keyword>
<keyword evidence="9" id="KW-1185">Reference proteome</keyword>
<dbReference type="EnsemblMetazoa" id="XM_783433">
    <property type="protein sequence ID" value="XP_788526"/>
    <property type="gene ID" value="LOC583528"/>
</dbReference>
<dbReference type="InterPro" id="IPR015816">
    <property type="entry name" value="Vitellinogen_b-sht_N"/>
</dbReference>
<evidence type="ECO:0000256" key="3">
    <source>
        <dbReference type="ARBA" id="ARBA00022729"/>
    </source>
</evidence>
<reference evidence="8" key="2">
    <citation type="submission" date="2021-01" db="UniProtKB">
        <authorList>
            <consortium name="EnsemblMetazoa"/>
        </authorList>
    </citation>
    <scope>IDENTIFICATION</scope>
</reference>
<dbReference type="InterPro" id="IPR011030">
    <property type="entry name" value="Lipovitellin_superhlx_dom"/>
</dbReference>
<dbReference type="Pfam" id="PF19444">
    <property type="entry name" value="MTP_lip_bd"/>
    <property type="match status" value="1"/>
</dbReference>
<dbReference type="GO" id="GO:0005783">
    <property type="term" value="C:endoplasmic reticulum"/>
    <property type="evidence" value="ECO:0000318"/>
    <property type="project" value="GO_Central"/>
</dbReference>
<dbReference type="Gene3D" id="2.30.230.10">
    <property type="entry name" value="Lipovitellin, beta-sheet shell regions, chain A"/>
    <property type="match status" value="1"/>
</dbReference>
<dbReference type="PANTHER" id="PTHR13024:SF0">
    <property type="entry name" value="MICROSOMAL TRIACYLGLYCEROL TRANSFER PROTEIN"/>
    <property type="match status" value="1"/>
</dbReference>
<dbReference type="AlphaFoldDB" id="A0A7M7RF26"/>
<dbReference type="InParanoid" id="A0A7M7RF26"/>
<evidence type="ECO:0000256" key="2">
    <source>
        <dbReference type="ARBA" id="ARBA00022448"/>
    </source>
</evidence>
<dbReference type="Pfam" id="PF01347">
    <property type="entry name" value="Vitellogenin_N"/>
    <property type="match status" value="1"/>
</dbReference>
<protein>
    <recommendedName>
        <fullName evidence="7">Vitellogenin domain-containing protein</fullName>
    </recommendedName>
</protein>
<sequence length="901" mass="97390">MMKSVHLLSLLASFALCVGGRAVSYETGKTYRYNYATDVEISDPSSGEDWSSDGSKVGFKLSSVVDLAVVWQNPQDAYEKIWKLTFADSKLQTPGGRTDETDTFKAAPNVQIIGGQPLYVVTKAGKVGSVYGSTSDTPSSLNMKKGVASLFQFQSNEGTVTEVDASGECLVRYSSNNGKITKSKDIASCTSPSSVNDFQHPRHILGVNVQSECSTVYTLSDDGSVVQSAEGTESYGISVSIRDTIASSVKSRQSLVLQGSSDGATPLQGATVEGAIQSAGSFLVQSLAQDMVDQQCTENCQAAADVVEKYRNSIKSEFLAKTKSSSAFLQILEAFRQAGKETIVDIVNSGANEEIRAQLLDIVAATQTSASWEAALELLDFSNDDQAETIEKFLVNAAFNSHPTEAKIQKIFDLIQGKQVTNENVQKTLALSLGSTVKIYCSISEEQCSSQVVKDVLEHFTSGLISDNRDTRLVALYALKNVARPSTMPAILALAKDDEDMDLIEIATDAMSQFDEECFTPAINRGLNSIYHQNDRRYANVVRVAAATLILGKNPSLQDVINIAISITCQDSHEFAKFVFAKMMLLSKEDTQAAAVINEALADTMVYNYATVRSGGFSNAYRSFLAEMDTTTAPFELDMQMTGSGLLRKSTFDVGIDAANDSLTLMEVLIFSRGLESFFGEDTGDEGEATAGIAVQLLGVTLRPIVFFSGSGDLMSMAWSLGSSSSDDSGYSAVAGLILLQDHAQSISLQSGLEVEANLQGGLSIDVGGALDFSLWHRTSTTTVYNSGALSIRGSTRLVSPFLNAGISYGADASGHIDFITTVKFSSLPPSFCLQMMQEPLSYKQFVNKFEQLEKSPKKFDVSYSRKTKVLPSSFKLFNENSPMCHEMFGKEEEEASSSWW</sequence>
<dbReference type="SMART" id="SM00638">
    <property type="entry name" value="LPD_N"/>
    <property type="match status" value="1"/>
</dbReference>
<keyword evidence="2" id="KW-0813">Transport</keyword>
<dbReference type="GO" id="GO:0005548">
    <property type="term" value="F:phospholipid transporter activity"/>
    <property type="evidence" value="ECO:0000318"/>
    <property type="project" value="GO_Central"/>
</dbReference>
<feature type="domain" description="Vitellogenin" evidence="7">
    <location>
        <begin position="25"/>
        <end position="651"/>
    </location>
</feature>
<evidence type="ECO:0000256" key="6">
    <source>
        <dbReference type="SAM" id="SignalP"/>
    </source>
</evidence>
<dbReference type="Gene3D" id="1.25.10.20">
    <property type="entry name" value="Vitellinogen, superhelical"/>
    <property type="match status" value="1"/>
</dbReference>
<dbReference type="InterPro" id="IPR045811">
    <property type="entry name" value="MTP_lip-bd"/>
</dbReference>
<name>A0A7M7RF26_STRPU</name>
<organism evidence="8 9">
    <name type="scientific">Strongylocentrotus purpuratus</name>
    <name type="common">Purple sea urchin</name>
    <dbReference type="NCBI Taxonomy" id="7668"/>
    <lineage>
        <taxon>Eukaryota</taxon>
        <taxon>Metazoa</taxon>
        <taxon>Echinodermata</taxon>
        <taxon>Eleutherozoa</taxon>
        <taxon>Echinozoa</taxon>
        <taxon>Echinoidea</taxon>
        <taxon>Euechinoidea</taxon>
        <taxon>Echinacea</taxon>
        <taxon>Camarodonta</taxon>
        <taxon>Echinidea</taxon>
        <taxon>Strongylocentrotidae</taxon>
        <taxon>Strongylocentrotus</taxon>
    </lineage>
</organism>
<evidence type="ECO:0000256" key="4">
    <source>
        <dbReference type="ARBA" id="ARBA00022824"/>
    </source>
</evidence>
<comment type="subcellular location">
    <subcellularLocation>
        <location evidence="1">Endoplasmic reticulum</location>
    </subcellularLocation>
</comment>
<dbReference type="PROSITE" id="PS51211">
    <property type="entry name" value="VITELLOGENIN"/>
    <property type="match status" value="1"/>
</dbReference>
<dbReference type="CTD" id="4547"/>
<proteinExistence type="predicted"/>
<dbReference type="GO" id="GO:0005794">
    <property type="term" value="C:Golgi apparatus"/>
    <property type="evidence" value="ECO:0000318"/>
    <property type="project" value="GO_Central"/>
</dbReference>
<evidence type="ECO:0000256" key="1">
    <source>
        <dbReference type="ARBA" id="ARBA00004240"/>
    </source>
</evidence>
<dbReference type="GeneID" id="583528"/>
<dbReference type="PANTHER" id="PTHR13024">
    <property type="entry name" value="MICROSOMAL TRIGLYCERIDE TRANSFER PROTEIN, LARGE SUBUNIT"/>
    <property type="match status" value="1"/>
</dbReference>
<dbReference type="InterPro" id="IPR015819">
    <property type="entry name" value="Lipid_transp_b-sht_shell"/>
</dbReference>
<evidence type="ECO:0000259" key="7">
    <source>
        <dbReference type="PROSITE" id="PS51211"/>
    </source>
</evidence>
<dbReference type="OMA" id="HVWGGSA"/>
<dbReference type="GO" id="GO:0042157">
    <property type="term" value="P:lipoprotein metabolic process"/>
    <property type="evidence" value="ECO:0000318"/>
    <property type="project" value="GO_Central"/>
</dbReference>
<dbReference type="GO" id="GO:0008289">
    <property type="term" value="F:lipid binding"/>
    <property type="evidence" value="ECO:0007669"/>
    <property type="project" value="InterPro"/>
</dbReference>
<comment type="caution">
    <text evidence="5">Lacks conserved residue(s) required for the propagation of feature annotation.</text>
</comment>
<dbReference type="InterPro" id="IPR001747">
    <property type="entry name" value="Vitellogenin_N"/>
</dbReference>
<reference evidence="9" key="1">
    <citation type="submission" date="2015-02" db="EMBL/GenBank/DDBJ databases">
        <title>Genome sequencing for Strongylocentrotus purpuratus.</title>
        <authorList>
            <person name="Murali S."/>
            <person name="Liu Y."/>
            <person name="Vee V."/>
            <person name="English A."/>
            <person name="Wang M."/>
            <person name="Skinner E."/>
            <person name="Han Y."/>
            <person name="Muzny D.M."/>
            <person name="Worley K.C."/>
            <person name="Gibbs R.A."/>
        </authorList>
    </citation>
    <scope>NUCLEOTIDE SEQUENCE</scope>
</reference>
<dbReference type="Proteomes" id="UP000007110">
    <property type="component" value="Unassembled WGS sequence"/>
</dbReference>
<dbReference type="FunCoup" id="A0A7M7RF26">
    <property type="interactions" value="922"/>
</dbReference>
<dbReference type="GO" id="GO:0016323">
    <property type="term" value="C:basolateral plasma membrane"/>
    <property type="evidence" value="ECO:0000318"/>
    <property type="project" value="GO_Central"/>
</dbReference>
<dbReference type="KEGG" id="spu:583528"/>
<dbReference type="SUPFAM" id="SSF56968">
    <property type="entry name" value="Lipovitellin-phosvitin complex, beta-sheet shell regions"/>
    <property type="match status" value="1"/>
</dbReference>
<dbReference type="FunFam" id="2.30.230.10:FF:000001">
    <property type="entry name" value="Microsomal triglyceride transfer protein large subunit"/>
    <property type="match status" value="1"/>
</dbReference>